<organism evidence="2">
    <name type="scientific">Oryza meridionalis</name>
    <dbReference type="NCBI Taxonomy" id="40149"/>
    <lineage>
        <taxon>Eukaryota</taxon>
        <taxon>Viridiplantae</taxon>
        <taxon>Streptophyta</taxon>
        <taxon>Embryophyta</taxon>
        <taxon>Tracheophyta</taxon>
        <taxon>Spermatophyta</taxon>
        <taxon>Magnoliopsida</taxon>
        <taxon>Liliopsida</taxon>
        <taxon>Poales</taxon>
        <taxon>Poaceae</taxon>
        <taxon>BOP clade</taxon>
        <taxon>Oryzoideae</taxon>
        <taxon>Oryzeae</taxon>
        <taxon>Oryzinae</taxon>
        <taxon>Oryza</taxon>
    </lineage>
</organism>
<accession>A0A0E0DKS3</accession>
<dbReference type="EnsemblPlants" id="OMERI05G00280.1">
    <property type="protein sequence ID" value="OMERI05G00280.1"/>
    <property type="gene ID" value="OMERI05G00280"/>
</dbReference>
<proteinExistence type="predicted"/>
<feature type="compositionally biased region" description="Low complexity" evidence="1">
    <location>
        <begin position="71"/>
        <end position="81"/>
    </location>
</feature>
<dbReference type="Proteomes" id="UP000008021">
    <property type="component" value="Chromosome 5"/>
</dbReference>
<evidence type="ECO:0000313" key="3">
    <source>
        <dbReference type="Proteomes" id="UP000008021"/>
    </source>
</evidence>
<keyword evidence="3" id="KW-1185">Reference proteome</keyword>
<dbReference type="AlphaFoldDB" id="A0A0E0DKS3"/>
<dbReference type="Gramene" id="OMERI05G00280.1">
    <property type="protein sequence ID" value="OMERI05G00280.1"/>
    <property type="gene ID" value="OMERI05G00280"/>
</dbReference>
<protein>
    <submittedName>
        <fullName evidence="2">Uncharacterized protein</fullName>
    </submittedName>
</protein>
<sequence length="147" mass="15958">MPFHPPSFPFRSHRRRGRDGQQRCRMSPPPLSMRAFGCAEQRNHRRLPLPASTNKAEARSSRRPRGGGGLRSISPGTAPASTPRPPPSPSPARLASCCCCPSIASPFAFVTGELSVAGEARQQLLLPLHRVPLRLCRRRGHGAASKP</sequence>
<evidence type="ECO:0000313" key="2">
    <source>
        <dbReference type="EnsemblPlants" id="OMERI05G00280.1"/>
    </source>
</evidence>
<reference evidence="2" key="1">
    <citation type="submission" date="2015-04" db="UniProtKB">
        <authorList>
            <consortium name="EnsemblPlants"/>
        </authorList>
    </citation>
    <scope>IDENTIFICATION</scope>
</reference>
<reference evidence="2" key="2">
    <citation type="submission" date="2018-05" db="EMBL/GenBank/DDBJ databases">
        <title>OmerRS3 (Oryza meridionalis Reference Sequence Version 3).</title>
        <authorList>
            <person name="Zhang J."/>
            <person name="Kudrna D."/>
            <person name="Lee S."/>
            <person name="Talag J."/>
            <person name="Welchert J."/>
            <person name="Wing R.A."/>
        </authorList>
    </citation>
    <scope>NUCLEOTIDE SEQUENCE [LARGE SCALE GENOMIC DNA]</scope>
    <source>
        <strain evidence="2">cv. OR44</strain>
    </source>
</reference>
<name>A0A0E0DKS3_9ORYZ</name>
<feature type="region of interest" description="Disordered" evidence="1">
    <location>
        <begin position="1"/>
        <end position="93"/>
    </location>
</feature>
<evidence type="ECO:0000256" key="1">
    <source>
        <dbReference type="SAM" id="MobiDB-lite"/>
    </source>
</evidence>
<dbReference type="HOGENOM" id="CLU_123568_0_0_1"/>